<gene>
    <name evidence="2" type="ORF">FC50_GL001891</name>
</gene>
<keyword evidence="3" id="KW-1185">Reference proteome</keyword>
<dbReference type="STRING" id="1423783.FC50_GL001891"/>
<dbReference type="AlphaFoldDB" id="A0A0R1U179"/>
<dbReference type="InterPro" id="IPR004843">
    <property type="entry name" value="Calcineurin-like_PHP"/>
</dbReference>
<evidence type="ECO:0000259" key="1">
    <source>
        <dbReference type="Pfam" id="PF00149"/>
    </source>
</evidence>
<dbReference type="PATRIC" id="fig|1423783.4.peg.1933"/>
<dbReference type="Pfam" id="PF00149">
    <property type="entry name" value="Metallophos"/>
    <property type="match status" value="1"/>
</dbReference>
<dbReference type="EMBL" id="AZFJ01000056">
    <property type="protein sequence ID" value="KRL84936.1"/>
    <property type="molecule type" value="Genomic_DNA"/>
</dbReference>
<sequence length="203" mass="23090">MTMIFFIADTHFFHSDLLGDNQFAPRLFDSTAAMNQAMINAWNARVDDNDVVYHLGDIAMNPENVPTNASVLAILVQLHGRITFIKGNHDYRALFKFLHQNDPGWHGQDKFKFHDVGTIIKADHRQLFLTHYPMMMGIVHQVLNLHGHIHNSSVYQEENINVGVDSPERALLPEPLPWGSPLTVPEIEAIYQAKRAANAKNRM</sequence>
<dbReference type="Gene3D" id="3.60.21.10">
    <property type="match status" value="1"/>
</dbReference>
<evidence type="ECO:0000313" key="3">
    <source>
        <dbReference type="Proteomes" id="UP000051922"/>
    </source>
</evidence>
<reference evidence="2 3" key="1">
    <citation type="journal article" date="2015" name="Genome Announc.">
        <title>Expanding the biotechnology potential of lactobacilli through comparative genomics of 213 strains and associated genera.</title>
        <authorList>
            <person name="Sun Z."/>
            <person name="Harris H.M."/>
            <person name="McCann A."/>
            <person name="Guo C."/>
            <person name="Argimon S."/>
            <person name="Zhang W."/>
            <person name="Yang X."/>
            <person name="Jeffery I.B."/>
            <person name="Cooney J.C."/>
            <person name="Kagawa T.F."/>
            <person name="Liu W."/>
            <person name="Song Y."/>
            <person name="Salvetti E."/>
            <person name="Wrobel A."/>
            <person name="Rasinkangas P."/>
            <person name="Parkhill J."/>
            <person name="Rea M.C."/>
            <person name="O'Sullivan O."/>
            <person name="Ritari J."/>
            <person name="Douillard F.P."/>
            <person name="Paul Ross R."/>
            <person name="Yang R."/>
            <person name="Briner A.E."/>
            <person name="Felis G.E."/>
            <person name="de Vos W.M."/>
            <person name="Barrangou R."/>
            <person name="Klaenhammer T.R."/>
            <person name="Caufield P.W."/>
            <person name="Cui Y."/>
            <person name="Zhang H."/>
            <person name="O'Toole P.W."/>
        </authorList>
    </citation>
    <scope>NUCLEOTIDE SEQUENCE [LARGE SCALE GENOMIC DNA]</scope>
    <source>
        <strain evidence="2 3">DSM 15945</strain>
    </source>
</reference>
<protein>
    <recommendedName>
        <fullName evidence="1">Calcineurin-like phosphoesterase domain-containing protein</fullName>
    </recommendedName>
</protein>
<dbReference type="GO" id="GO:0016787">
    <property type="term" value="F:hydrolase activity"/>
    <property type="evidence" value="ECO:0007669"/>
    <property type="project" value="InterPro"/>
</dbReference>
<dbReference type="InterPro" id="IPR029052">
    <property type="entry name" value="Metallo-depent_PP-like"/>
</dbReference>
<proteinExistence type="predicted"/>
<name>A0A0R1U179_9LACO</name>
<dbReference type="SUPFAM" id="SSF56300">
    <property type="entry name" value="Metallo-dependent phosphatases"/>
    <property type="match status" value="1"/>
</dbReference>
<organism evidence="2 3">
    <name type="scientific">Lacticaseibacillus pantheris DSM 15945 = JCM 12539 = NBRC 106106</name>
    <dbReference type="NCBI Taxonomy" id="1423783"/>
    <lineage>
        <taxon>Bacteria</taxon>
        <taxon>Bacillati</taxon>
        <taxon>Bacillota</taxon>
        <taxon>Bacilli</taxon>
        <taxon>Lactobacillales</taxon>
        <taxon>Lactobacillaceae</taxon>
        <taxon>Lacticaseibacillus</taxon>
    </lineage>
</organism>
<comment type="caution">
    <text evidence="2">The sequence shown here is derived from an EMBL/GenBank/DDBJ whole genome shotgun (WGS) entry which is preliminary data.</text>
</comment>
<feature type="domain" description="Calcineurin-like phosphoesterase" evidence="1">
    <location>
        <begin position="4"/>
        <end position="150"/>
    </location>
</feature>
<evidence type="ECO:0000313" key="2">
    <source>
        <dbReference type="EMBL" id="KRL84936.1"/>
    </source>
</evidence>
<accession>A0A0R1U179</accession>
<dbReference type="Proteomes" id="UP000051922">
    <property type="component" value="Unassembled WGS sequence"/>
</dbReference>